<keyword evidence="4" id="KW-0812">Transmembrane</keyword>
<comment type="caution">
    <text evidence="6">The sequence shown here is derived from an EMBL/GenBank/DDBJ whole genome shotgun (WGS) entry which is preliminary data.</text>
</comment>
<name>A0A4Y7TX94_COPMI</name>
<dbReference type="GO" id="GO:0016491">
    <property type="term" value="F:oxidoreductase activity"/>
    <property type="evidence" value="ECO:0007669"/>
    <property type="project" value="UniProtKB-KW"/>
</dbReference>
<keyword evidence="2" id="KW-0274">FAD</keyword>
<protein>
    <submittedName>
        <fullName evidence="6">Salicylate hydroxylase</fullName>
    </submittedName>
</protein>
<keyword evidence="7" id="KW-1185">Reference proteome</keyword>
<evidence type="ECO:0000256" key="4">
    <source>
        <dbReference type="SAM" id="Phobius"/>
    </source>
</evidence>
<evidence type="ECO:0000256" key="1">
    <source>
        <dbReference type="ARBA" id="ARBA00022630"/>
    </source>
</evidence>
<dbReference type="PANTHER" id="PTHR46720:SF3">
    <property type="entry name" value="FAD-BINDING DOMAIN-CONTAINING PROTEIN-RELATED"/>
    <property type="match status" value="1"/>
</dbReference>
<sequence length="420" mass="46195">MAEKDFTIVVVGGGMCGLAIATALLRAGIETHVFEAAPKFDEIGAGIGLGPNAVAALRGLGVLDDVLSKADPPRLAMRPYTFVTGKGNHEHIFDYALSADEQGLSIYRPIFLDALVPIIDAKYTHFDKRAVSVSTTPSGKHVVKFHDNTSVEADLIIGADGIKSTTREFVAGPHPDKHLRYVNTSTYRGLVSISALKKDGVKTDLTKPLLWMGMKKHVVTYPIRGNELLNVGAAVSTSFTTSPPATDSWVERSVPAKEMFDAYDDWGKDIKIILSHIKDPSRWMMHVVDPPLEHYVKENVVLVGDAAHAMVPHLSAGVGQGFEDAYVLYRLLIHPQTSAKNLQSVLRIYDTIRPPRATMVQRESVRMGRLYHGFGPGAGGNTVKQTQEQLNGIWNPVWYHDLEKEVDQHLNRFYSHGGKL</sequence>
<evidence type="ECO:0000313" key="6">
    <source>
        <dbReference type="EMBL" id="TEB38787.1"/>
    </source>
</evidence>
<evidence type="ECO:0000256" key="2">
    <source>
        <dbReference type="ARBA" id="ARBA00022827"/>
    </source>
</evidence>
<dbReference type="PANTHER" id="PTHR46720">
    <property type="entry name" value="HYDROXYLASE, PUTATIVE (AFU_ORTHOLOGUE AFUA_3G01460)-RELATED"/>
    <property type="match status" value="1"/>
</dbReference>
<evidence type="ECO:0000259" key="5">
    <source>
        <dbReference type="Pfam" id="PF01494"/>
    </source>
</evidence>
<accession>A0A4Y7TX94</accession>
<feature type="domain" description="FAD-binding" evidence="5">
    <location>
        <begin position="7"/>
        <end position="170"/>
    </location>
</feature>
<dbReference type="InterPro" id="IPR036188">
    <property type="entry name" value="FAD/NAD-bd_sf"/>
</dbReference>
<dbReference type="EMBL" id="QPFP01000002">
    <property type="protein sequence ID" value="TEB38787.1"/>
    <property type="molecule type" value="Genomic_DNA"/>
</dbReference>
<keyword evidence="3" id="KW-0560">Oxidoreductase</keyword>
<dbReference type="Pfam" id="PF01494">
    <property type="entry name" value="FAD_binding_3"/>
    <property type="match status" value="2"/>
</dbReference>
<keyword evidence="1" id="KW-0285">Flavoprotein</keyword>
<dbReference type="Gene3D" id="3.50.50.60">
    <property type="entry name" value="FAD/NAD(P)-binding domain"/>
    <property type="match status" value="1"/>
</dbReference>
<dbReference type="InterPro" id="IPR051104">
    <property type="entry name" value="FAD_monoxygenase"/>
</dbReference>
<reference evidence="6 7" key="1">
    <citation type="journal article" date="2019" name="Nat. Ecol. Evol.">
        <title>Megaphylogeny resolves global patterns of mushroom evolution.</title>
        <authorList>
            <person name="Varga T."/>
            <person name="Krizsan K."/>
            <person name="Foldi C."/>
            <person name="Dima B."/>
            <person name="Sanchez-Garcia M."/>
            <person name="Sanchez-Ramirez S."/>
            <person name="Szollosi G.J."/>
            <person name="Szarkandi J.G."/>
            <person name="Papp V."/>
            <person name="Albert L."/>
            <person name="Andreopoulos W."/>
            <person name="Angelini C."/>
            <person name="Antonin V."/>
            <person name="Barry K.W."/>
            <person name="Bougher N.L."/>
            <person name="Buchanan P."/>
            <person name="Buyck B."/>
            <person name="Bense V."/>
            <person name="Catcheside P."/>
            <person name="Chovatia M."/>
            <person name="Cooper J."/>
            <person name="Damon W."/>
            <person name="Desjardin D."/>
            <person name="Finy P."/>
            <person name="Geml J."/>
            <person name="Haridas S."/>
            <person name="Hughes K."/>
            <person name="Justo A."/>
            <person name="Karasinski D."/>
            <person name="Kautmanova I."/>
            <person name="Kiss B."/>
            <person name="Kocsube S."/>
            <person name="Kotiranta H."/>
            <person name="LaButti K.M."/>
            <person name="Lechner B.E."/>
            <person name="Liimatainen K."/>
            <person name="Lipzen A."/>
            <person name="Lukacs Z."/>
            <person name="Mihaltcheva S."/>
            <person name="Morgado L.N."/>
            <person name="Niskanen T."/>
            <person name="Noordeloos M.E."/>
            <person name="Ohm R.A."/>
            <person name="Ortiz-Santana B."/>
            <person name="Ovrebo C."/>
            <person name="Racz N."/>
            <person name="Riley R."/>
            <person name="Savchenko A."/>
            <person name="Shiryaev A."/>
            <person name="Soop K."/>
            <person name="Spirin V."/>
            <person name="Szebenyi C."/>
            <person name="Tomsovsky M."/>
            <person name="Tulloss R.E."/>
            <person name="Uehling J."/>
            <person name="Grigoriev I.V."/>
            <person name="Vagvolgyi C."/>
            <person name="Papp T."/>
            <person name="Martin F.M."/>
            <person name="Miettinen O."/>
            <person name="Hibbett D.S."/>
            <person name="Nagy L.G."/>
        </authorList>
    </citation>
    <scope>NUCLEOTIDE SEQUENCE [LARGE SCALE GENOMIC DNA]</scope>
    <source>
        <strain evidence="6 7">FP101781</strain>
    </source>
</reference>
<feature type="domain" description="FAD-binding" evidence="5">
    <location>
        <begin position="278"/>
        <end position="362"/>
    </location>
</feature>
<dbReference type="PRINTS" id="PR00420">
    <property type="entry name" value="RNGMNOXGNASE"/>
</dbReference>
<evidence type="ECO:0000313" key="7">
    <source>
        <dbReference type="Proteomes" id="UP000298030"/>
    </source>
</evidence>
<feature type="transmembrane region" description="Helical" evidence="4">
    <location>
        <begin position="6"/>
        <end position="25"/>
    </location>
</feature>
<gene>
    <name evidence="6" type="ORF">FA13DRAFT_1620356</name>
</gene>
<dbReference type="SUPFAM" id="SSF54373">
    <property type="entry name" value="FAD-linked reductases, C-terminal domain"/>
    <property type="match status" value="1"/>
</dbReference>
<keyword evidence="4" id="KW-1133">Transmembrane helix</keyword>
<dbReference type="GO" id="GO:0044550">
    <property type="term" value="P:secondary metabolite biosynthetic process"/>
    <property type="evidence" value="ECO:0007669"/>
    <property type="project" value="TreeGrafter"/>
</dbReference>
<dbReference type="STRING" id="71717.A0A4Y7TX94"/>
<dbReference type="InterPro" id="IPR002938">
    <property type="entry name" value="FAD-bd"/>
</dbReference>
<organism evidence="6 7">
    <name type="scientific">Coprinellus micaceus</name>
    <name type="common">Glistening ink-cap mushroom</name>
    <name type="synonym">Coprinus micaceus</name>
    <dbReference type="NCBI Taxonomy" id="71717"/>
    <lineage>
        <taxon>Eukaryota</taxon>
        <taxon>Fungi</taxon>
        <taxon>Dikarya</taxon>
        <taxon>Basidiomycota</taxon>
        <taxon>Agaricomycotina</taxon>
        <taxon>Agaricomycetes</taxon>
        <taxon>Agaricomycetidae</taxon>
        <taxon>Agaricales</taxon>
        <taxon>Agaricineae</taxon>
        <taxon>Psathyrellaceae</taxon>
        <taxon>Coprinellus</taxon>
    </lineage>
</organism>
<proteinExistence type="predicted"/>
<keyword evidence="4" id="KW-0472">Membrane</keyword>
<dbReference type="AlphaFoldDB" id="A0A4Y7TX94"/>
<dbReference type="OrthoDB" id="417877at2759"/>
<dbReference type="GO" id="GO:0071949">
    <property type="term" value="F:FAD binding"/>
    <property type="evidence" value="ECO:0007669"/>
    <property type="project" value="InterPro"/>
</dbReference>
<evidence type="ECO:0000256" key="3">
    <source>
        <dbReference type="ARBA" id="ARBA00023002"/>
    </source>
</evidence>
<dbReference type="Proteomes" id="UP000298030">
    <property type="component" value="Unassembled WGS sequence"/>
</dbReference>
<dbReference type="SUPFAM" id="SSF51905">
    <property type="entry name" value="FAD/NAD(P)-binding domain"/>
    <property type="match status" value="1"/>
</dbReference>